<dbReference type="PIRSF" id="PIRSF000103">
    <property type="entry name" value="HIBADH"/>
    <property type="match status" value="1"/>
</dbReference>
<dbReference type="RefSeq" id="WP_289606562.1">
    <property type="nucleotide sequence ID" value="NZ_JAUDCG010000001.1"/>
</dbReference>
<evidence type="ECO:0000256" key="3">
    <source>
        <dbReference type="ARBA" id="ARBA00023027"/>
    </source>
</evidence>
<evidence type="ECO:0000313" key="7">
    <source>
        <dbReference type="Proteomes" id="UP001529340"/>
    </source>
</evidence>
<dbReference type="SUPFAM" id="SSF51735">
    <property type="entry name" value="NAD(P)-binding Rossmann-fold domains"/>
    <property type="match status" value="1"/>
</dbReference>
<dbReference type="PANTHER" id="PTHR43060">
    <property type="entry name" value="3-HYDROXYISOBUTYRATE DEHYDROGENASE-LIKE 1, MITOCHONDRIAL-RELATED"/>
    <property type="match status" value="1"/>
</dbReference>
<protein>
    <submittedName>
        <fullName evidence="6">NAD(P)-dependent oxidoreductase</fullName>
        <ecNumber evidence="6">1.1.-.-</ecNumber>
    </submittedName>
</protein>
<reference evidence="7" key="2">
    <citation type="submission" date="2023-06" db="EMBL/GenBank/DDBJ databases">
        <title>Identification and characterization of horizontal gene transfer across gut microbiota members of farm animals based on homology search.</title>
        <authorList>
            <person name="Zeman M."/>
            <person name="Kubasova T."/>
            <person name="Jahodarova E."/>
            <person name="Nykrynova M."/>
            <person name="Rychlik I."/>
        </authorList>
    </citation>
    <scope>NUCLEOTIDE SEQUENCE [LARGE SCALE GENOMIC DNA]</scope>
    <source>
        <strain evidence="7">ET39</strain>
    </source>
</reference>
<evidence type="ECO:0000256" key="2">
    <source>
        <dbReference type="ARBA" id="ARBA00023002"/>
    </source>
</evidence>
<dbReference type="Proteomes" id="UP001529340">
    <property type="component" value="Unassembled WGS sequence"/>
</dbReference>
<dbReference type="SUPFAM" id="SSF48179">
    <property type="entry name" value="6-phosphogluconate dehydrogenase C-terminal domain-like"/>
    <property type="match status" value="1"/>
</dbReference>
<dbReference type="Pfam" id="PF03446">
    <property type="entry name" value="NAD_binding_2"/>
    <property type="match status" value="1"/>
</dbReference>
<evidence type="ECO:0000256" key="1">
    <source>
        <dbReference type="ARBA" id="ARBA00009080"/>
    </source>
</evidence>
<sequence>MKKIGFIGVGIMGRSMVRNLMKHGYELHIYARHPQKVADVVAEGAHFHDTITSCVKASEAVITMVGYPSDVEEVYLGENGIFSAAANGTLLIDMTTSSPRLAKMLYAHGKARSLAVLDAPVTGGDSGAKAGTLTILVGGEKAAYEQAYPLFQAMGTHIYYCGEAGRGQHMKLANQIMIAGTLSGVSEAIAYAKQQGMDPSMVISYLKDGAAGSRQLELLGPKMVAEDYAPGFFIKHFIKDMRLALEESQKEHLRLQILEAVLSHFEELAQEGYDEMGTQQLITFYLPPKK</sequence>
<evidence type="ECO:0000259" key="4">
    <source>
        <dbReference type="Pfam" id="PF03446"/>
    </source>
</evidence>
<comment type="caution">
    <text evidence="6">The sequence shown here is derived from an EMBL/GenBank/DDBJ whole genome shotgun (WGS) entry which is preliminary data.</text>
</comment>
<dbReference type="InterPro" id="IPR006115">
    <property type="entry name" value="6PGDH_NADP-bd"/>
</dbReference>
<feature type="domain" description="3-hydroxyisobutyrate dehydrogenase-like NAD-binding" evidence="5">
    <location>
        <begin position="165"/>
        <end position="284"/>
    </location>
</feature>
<keyword evidence="3" id="KW-0520">NAD</keyword>
<organism evidence="6 7">
    <name type="scientific">Amedibacillus dolichus</name>
    <dbReference type="NCBI Taxonomy" id="31971"/>
    <lineage>
        <taxon>Bacteria</taxon>
        <taxon>Bacillati</taxon>
        <taxon>Bacillota</taxon>
        <taxon>Erysipelotrichia</taxon>
        <taxon>Erysipelotrichales</taxon>
        <taxon>Erysipelotrichaceae</taxon>
        <taxon>Amedibacillus</taxon>
    </lineage>
</organism>
<evidence type="ECO:0000313" key="6">
    <source>
        <dbReference type="EMBL" id="MDM8156090.1"/>
    </source>
</evidence>
<evidence type="ECO:0000259" key="5">
    <source>
        <dbReference type="Pfam" id="PF14833"/>
    </source>
</evidence>
<reference evidence="6 7" key="3">
    <citation type="submission" date="2023-06" db="EMBL/GenBank/DDBJ databases">
        <authorList>
            <person name="Zeman M."/>
            <person name="Kubasova T."/>
            <person name="Jahodarova E."/>
            <person name="Nykrynova M."/>
            <person name="Rychlik I."/>
        </authorList>
    </citation>
    <scope>NUCLEOTIDE SEQUENCE [LARGE SCALE GENOMIC DNA]</scope>
    <source>
        <strain evidence="6 7">ET39</strain>
    </source>
</reference>
<reference evidence="6 7" key="1">
    <citation type="submission" date="2023-06" db="EMBL/GenBank/DDBJ databases">
        <title>Identification and characterization of horizontal gene transfer across gut microbiota members of farm animals based on homology search.</title>
        <authorList>
            <person name="Schwarzerova J."/>
            <person name="Nykrynova M."/>
            <person name="Jureckova K."/>
            <person name="Cejkova D."/>
            <person name="Rychlik I."/>
        </authorList>
    </citation>
    <scope>NUCLEOTIDE SEQUENCE [LARGE SCALE GENOMIC DNA]</scope>
    <source>
        <strain evidence="6 7">ET39</strain>
    </source>
</reference>
<dbReference type="Pfam" id="PF14833">
    <property type="entry name" value="NAD_binding_11"/>
    <property type="match status" value="1"/>
</dbReference>
<keyword evidence="2 6" id="KW-0560">Oxidoreductase</keyword>
<proteinExistence type="inferred from homology"/>
<accession>A0ABT7U9Q4</accession>
<dbReference type="Gene3D" id="3.40.50.720">
    <property type="entry name" value="NAD(P)-binding Rossmann-like Domain"/>
    <property type="match status" value="1"/>
</dbReference>
<name>A0ABT7U9Q4_9FIRM</name>
<dbReference type="InterPro" id="IPR029154">
    <property type="entry name" value="HIBADH-like_NADP-bd"/>
</dbReference>
<dbReference type="GO" id="GO:0016491">
    <property type="term" value="F:oxidoreductase activity"/>
    <property type="evidence" value="ECO:0007669"/>
    <property type="project" value="UniProtKB-KW"/>
</dbReference>
<dbReference type="Gene3D" id="1.10.1040.10">
    <property type="entry name" value="N-(1-d-carboxylethyl)-l-norvaline Dehydrogenase, domain 2"/>
    <property type="match status" value="1"/>
</dbReference>
<dbReference type="InterPro" id="IPR013328">
    <property type="entry name" value="6PGD_dom2"/>
</dbReference>
<gene>
    <name evidence="6" type="ORF">QUV96_00380</name>
</gene>
<comment type="similarity">
    <text evidence="1">Belongs to the HIBADH-related family.</text>
</comment>
<keyword evidence="7" id="KW-1185">Reference proteome</keyword>
<dbReference type="InterPro" id="IPR036291">
    <property type="entry name" value="NAD(P)-bd_dom_sf"/>
</dbReference>
<dbReference type="InterPro" id="IPR008927">
    <property type="entry name" value="6-PGluconate_DH-like_C_sf"/>
</dbReference>
<dbReference type="PANTHER" id="PTHR43060:SF15">
    <property type="entry name" value="3-HYDROXYISOBUTYRATE DEHYDROGENASE-LIKE 1, MITOCHONDRIAL-RELATED"/>
    <property type="match status" value="1"/>
</dbReference>
<dbReference type="EMBL" id="JAUDCG010000001">
    <property type="protein sequence ID" value="MDM8156090.1"/>
    <property type="molecule type" value="Genomic_DNA"/>
</dbReference>
<dbReference type="InterPro" id="IPR015815">
    <property type="entry name" value="HIBADH-related"/>
</dbReference>
<dbReference type="EC" id="1.1.-.-" evidence="6"/>
<feature type="domain" description="6-phosphogluconate dehydrogenase NADP-binding" evidence="4">
    <location>
        <begin position="3"/>
        <end position="162"/>
    </location>
</feature>